<evidence type="ECO:0008006" key="3">
    <source>
        <dbReference type="Google" id="ProtNLM"/>
    </source>
</evidence>
<name>A0ABQ6ASY1_9BRAD</name>
<protein>
    <recommendedName>
        <fullName evidence="3">Transposase</fullName>
    </recommendedName>
</protein>
<keyword evidence="2" id="KW-1185">Reference proteome</keyword>
<organism evidence="1 2">
    <name type="scientific">Bradyrhizobium iriomotense</name>
    <dbReference type="NCBI Taxonomy" id="441950"/>
    <lineage>
        <taxon>Bacteria</taxon>
        <taxon>Pseudomonadati</taxon>
        <taxon>Pseudomonadota</taxon>
        <taxon>Alphaproteobacteria</taxon>
        <taxon>Hyphomicrobiales</taxon>
        <taxon>Nitrobacteraceae</taxon>
        <taxon>Bradyrhizobium</taxon>
    </lineage>
</organism>
<comment type="caution">
    <text evidence="1">The sequence shown here is derived from an EMBL/GenBank/DDBJ whole genome shotgun (WGS) entry which is preliminary data.</text>
</comment>
<evidence type="ECO:0000313" key="2">
    <source>
        <dbReference type="Proteomes" id="UP001156905"/>
    </source>
</evidence>
<accession>A0ABQ6ASY1</accession>
<dbReference type="Proteomes" id="UP001156905">
    <property type="component" value="Unassembled WGS sequence"/>
</dbReference>
<sequence>MTMWPLALLDSTVLAGPLEHRDRDETRHGQRLISRKQAETGKWKSADHNLRLYIGALLI</sequence>
<gene>
    <name evidence="1" type="ORF">GCM10007857_19840</name>
</gene>
<proteinExistence type="predicted"/>
<evidence type="ECO:0000313" key="1">
    <source>
        <dbReference type="EMBL" id="GLR85274.1"/>
    </source>
</evidence>
<dbReference type="EMBL" id="BSOW01000005">
    <property type="protein sequence ID" value="GLR85274.1"/>
    <property type="molecule type" value="Genomic_DNA"/>
</dbReference>
<reference evidence="2" key="1">
    <citation type="journal article" date="2019" name="Int. J. Syst. Evol. Microbiol.">
        <title>The Global Catalogue of Microorganisms (GCM) 10K type strain sequencing project: providing services to taxonomists for standard genome sequencing and annotation.</title>
        <authorList>
            <consortium name="The Broad Institute Genomics Platform"/>
            <consortium name="The Broad Institute Genome Sequencing Center for Infectious Disease"/>
            <person name="Wu L."/>
            <person name="Ma J."/>
        </authorList>
    </citation>
    <scope>NUCLEOTIDE SEQUENCE [LARGE SCALE GENOMIC DNA]</scope>
    <source>
        <strain evidence="2">NBRC 102520</strain>
    </source>
</reference>